<evidence type="ECO:0000313" key="2">
    <source>
        <dbReference type="Proteomes" id="UP000274762"/>
    </source>
</evidence>
<reference evidence="1 2" key="1">
    <citation type="submission" date="2018-10" db="EMBL/GenBank/DDBJ databases">
        <title>Sequencing the genomes of 1000 actinobacteria strains.</title>
        <authorList>
            <person name="Klenk H.-P."/>
        </authorList>
    </citation>
    <scope>NUCLEOTIDE SEQUENCE [LARGE SCALE GENOMIC DNA]</scope>
    <source>
        <strain evidence="1 2">DSM 44343</strain>
    </source>
</reference>
<accession>A0A495K4A4</accession>
<organism evidence="1 2">
    <name type="scientific">Williamsia marianensis</name>
    <dbReference type="NCBI Taxonomy" id="85044"/>
    <lineage>
        <taxon>Bacteria</taxon>
        <taxon>Bacillati</taxon>
        <taxon>Actinomycetota</taxon>
        <taxon>Actinomycetes</taxon>
        <taxon>Mycobacteriales</taxon>
        <taxon>Nocardiaceae</taxon>
        <taxon>Williamsia</taxon>
    </lineage>
</organism>
<sequence length="85" mass="9562">MVPSDPSEFGGCTAVFGWRSRFGRSQAVEPLAIEWPPPVVSHDPHGYAYQRLGGIQRSRPVVNQTRPRLALRLLDRFFAVRVSDV</sequence>
<name>A0A495K4A4_WILMA</name>
<gene>
    <name evidence="1" type="ORF">DFJ75_2956</name>
</gene>
<dbReference type="Proteomes" id="UP000274762">
    <property type="component" value="Unassembled WGS sequence"/>
</dbReference>
<dbReference type="EMBL" id="RBKV01000001">
    <property type="protein sequence ID" value="RKR96117.1"/>
    <property type="molecule type" value="Genomic_DNA"/>
</dbReference>
<dbReference type="AlphaFoldDB" id="A0A495K4A4"/>
<proteinExistence type="predicted"/>
<protein>
    <submittedName>
        <fullName evidence="1">Uncharacterized protein</fullName>
    </submittedName>
</protein>
<evidence type="ECO:0000313" key="1">
    <source>
        <dbReference type="EMBL" id="RKR96117.1"/>
    </source>
</evidence>
<comment type="caution">
    <text evidence="1">The sequence shown here is derived from an EMBL/GenBank/DDBJ whole genome shotgun (WGS) entry which is preliminary data.</text>
</comment>